<dbReference type="EMBL" id="HBUE01189182">
    <property type="protein sequence ID" value="CAG6524214.1"/>
    <property type="molecule type" value="Transcribed_RNA"/>
</dbReference>
<feature type="signal peptide" evidence="5">
    <location>
        <begin position="1"/>
        <end position="29"/>
    </location>
</feature>
<dbReference type="SMART" id="SM00369">
    <property type="entry name" value="LRR_TYP"/>
    <property type="match status" value="12"/>
</dbReference>
<dbReference type="PROSITE" id="PS51450">
    <property type="entry name" value="LRR"/>
    <property type="match status" value="3"/>
</dbReference>
<name>A0A8D8NSI4_CULPI</name>
<accession>A0A8D8NSI4</accession>
<dbReference type="InterPro" id="IPR032675">
    <property type="entry name" value="LRR_dom_sf"/>
</dbReference>
<evidence type="ECO:0000256" key="1">
    <source>
        <dbReference type="ARBA" id="ARBA00022614"/>
    </source>
</evidence>
<keyword evidence="5" id="KW-0732">Signal</keyword>
<dbReference type="PANTHER" id="PTHR45617">
    <property type="entry name" value="LEUCINE RICH REPEAT FAMILY PROTEIN"/>
    <property type="match status" value="1"/>
</dbReference>
<sequence>MFGRPRKFGALLVLLVLLNFGFHWDIAVGSQDHNMVDVEVDDVSEAVRLRACYVEDLRNIREYNQNPLSVYIDHCYLKELPNAIFIRFTDLLVLEISDSRLNNLQDFALNGLRNLEVLNFSRNNLTGVKSWSDHDLEHLHTLDLRRNLIKAINEHSLDRYPNLTKLILTGNLISHIPEGTFKVVPNLKHLNLGRNLLTSIEEGTLKGLSKLSQAAFHHNQISYVDFFAFIGNSHLKSLQLQGNQITVFEADLLSNLPRLMFFNISYNQLENIADHSFKRNADLRVLDLSFNKIENFHEDSFKGLASLEVFNASNNHLAELNKYMFKDFSALRLLDLSANRLTYVENKLFEYSPRMEYLNLSRNAIAEIEHNIFEDFRKLRILDLSHNRLIEDAFLWPIMNLHQLNMSHNSFARINTSLLEGIEQVDLFHNPWSCQFLVLELMKQTKNVRYGKNYVVQTKDNILNTQGIECTDERGKLRDIVVVETPAKAEYSSSEFHRYKLLHEAQSPDTRPIQDNFDTKSTILWLMSGAFIVFGAFKLIQLILRHSEHQSEKWRLAQHVSIHNDGEVVLGPPSSCHQHPPPSCSSGGFLFPPVHPSSKRQFTPTIS</sequence>
<protein>
    <submittedName>
        <fullName evidence="6">Insulin-like growth factor-binding protein complex acid labile subunit</fullName>
    </submittedName>
</protein>
<dbReference type="InterPro" id="IPR001611">
    <property type="entry name" value="Leu-rich_rpt"/>
</dbReference>
<reference evidence="6" key="1">
    <citation type="submission" date="2021-05" db="EMBL/GenBank/DDBJ databases">
        <authorList>
            <person name="Alioto T."/>
            <person name="Alioto T."/>
            <person name="Gomez Garrido J."/>
        </authorList>
    </citation>
    <scope>NUCLEOTIDE SEQUENCE</scope>
</reference>
<dbReference type="FunFam" id="3.80.10.10:FF:001164">
    <property type="entry name" value="GH01279p"/>
    <property type="match status" value="1"/>
</dbReference>
<dbReference type="Gene3D" id="3.80.10.10">
    <property type="entry name" value="Ribonuclease Inhibitor"/>
    <property type="match status" value="4"/>
</dbReference>
<keyword evidence="4" id="KW-0472">Membrane</keyword>
<dbReference type="EMBL" id="HBUE01294979">
    <property type="protein sequence ID" value="CAG6575889.1"/>
    <property type="molecule type" value="Transcribed_RNA"/>
</dbReference>
<dbReference type="PANTHER" id="PTHR45617:SF170">
    <property type="entry name" value="MIP14966P"/>
    <property type="match status" value="1"/>
</dbReference>
<evidence type="ECO:0000256" key="3">
    <source>
        <dbReference type="SAM" id="MobiDB-lite"/>
    </source>
</evidence>
<dbReference type="SUPFAM" id="SSF52058">
    <property type="entry name" value="L domain-like"/>
    <property type="match status" value="1"/>
</dbReference>
<evidence type="ECO:0000256" key="4">
    <source>
        <dbReference type="SAM" id="Phobius"/>
    </source>
</evidence>
<proteinExistence type="predicted"/>
<feature type="chain" id="PRO_5036261597" evidence="5">
    <location>
        <begin position="30"/>
        <end position="607"/>
    </location>
</feature>
<evidence type="ECO:0000313" key="6">
    <source>
        <dbReference type="EMBL" id="CAG6575889.1"/>
    </source>
</evidence>
<feature type="transmembrane region" description="Helical" evidence="4">
    <location>
        <begin position="523"/>
        <end position="544"/>
    </location>
</feature>
<dbReference type="InterPro" id="IPR003591">
    <property type="entry name" value="Leu-rich_rpt_typical-subtyp"/>
</dbReference>
<dbReference type="EMBL" id="HBUE01189181">
    <property type="protein sequence ID" value="CAG6524212.1"/>
    <property type="molecule type" value="Transcribed_RNA"/>
</dbReference>
<keyword evidence="4" id="KW-0812">Transmembrane</keyword>
<evidence type="ECO:0000256" key="2">
    <source>
        <dbReference type="ARBA" id="ARBA00022737"/>
    </source>
</evidence>
<evidence type="ECO:0000256" key="5">
    <source>
        <dbReference type="SAM" id="SignalP"/>
    </source>
</evidence>
<dbReference type="EMBL" id="HBUE01294978">
    <property type="protein sequence ID" value="CAG6575887.1"/>
    <property type="molecule type" value="Transcribed_RNA"/>
</dbReference>
<feature type="region of interest" description="Disordered" evidence="3">
    <location>
        <begin position="571"/>
        <end position="607"/>
    </location>
</feature>
<dbReference type="AlphaFoldDB" id="A0A8D8NSI4"/>
<dbReference type="SMART" id="SM00365">
    <property type="entry name" value="LRR_SD22"/>
    <property type="match status" value="6"/>
</dbReference>
<dbReference type="Pfam" id="PF13855">
    <property type="entry name" value="LRR_8"/>
    <property type="match status" value="4"/>
</dbReference>
<dbReference type="Pfam" id="PF13516">
    <property type="entry name" value="LRR_6"/>
    <property type="match status" value="1"/>
</dbReference>
<keyword evidence="4" id="KW-1133">Transmembrane helix</keyword>
<keyword evidence="1" id="KW-0433">Leucine-rich repeat</keyword>
<organism evidence="6">
    <name type="scientific">Culex pipiens</name>
    <name type="common">House mosquito</name>
    <dbReference type="NCBI Taxonomy" id="7175"/>
    <lineage>
        <taxon>Eukaryota</taxon>
        <taxon>Metazoa</taxon>
        <taxon>Ecdysozoa</taxon>
        <taxon>Arthropoda</taxon>
        <taxon>Hexapoda</taxon>
        <taxon>Insecta</taxon>
        <taxon>Pterygota</taxon>
        <taxon>Neoptera</taxon>
        <taxon>Endopterygota</taxon>
        <taxon>Diptera</taxon>
        <taxon>Nematocera</taxon>
        <taxon>Culicoidea</taxon>
        <taxon>Culicidae</taxon>
        <taxon>Culicinae</taxon>
        <taxon>Culicini</taxon>
        <taxon>Culex</taxon>
        <taxon>Culex</taxon>
    </lineage>
</organism>
<keyword evidence="2" id="KW-0677">Repeat</keyword>